<name>A0A5A9X938_9BACT</name>
<keyword evidence="3" id="KW-1185">Reference proteome</keyword>
<gene>
    <name evidence="2" type="ORF">ET418_15170</name>
</gene>
<comment type="caution">
    <text evidence="2">The sequence shown here is derived from an EMBL/GenBank/DDBJ whole genome shotgun (WGS) entry which is preliminary data.</text>
</comment>
<sequence length="130" mass="14695">MAYQLRTWPVEEERKCGKRTWWQPARPLPFRTGIVGFFRFLPLRLKITWRVFSGRYDAVSWTESGDGSPRRTSSGNASVTDNEAIKQRVGAFMSTADDPRVIISDLYASLVRTEHALEAAISNTDGATKI</sequence>
<evidence type="ECO:0000313" key="2">
    <source>
        <dbReference type="EMBL" id="KAA0888719.1"/>
    </source>
</evidence>
<reference evidence="2 3" key="1">
    <citation type="submission" date="2019-04" db="EMBL/GenBank/DDBJ databases">
        <title>Geobacter ruber sp. nov., ferric-reducing bacteria isolated from paddy soil.</title>
        <authorList>
            <person name="Xu Z."/>
            <person name="Masuda Y."/>
            <person name="Itoh H."/>
            <person name="Senoo K."/>
        </authorList>
    </citation>
    <scope>NUCLEOTIDE SEQUENCE [LARGE SCALE GENOMIC DNA]</scope>
    <source>
        <strain evidence="2 3">Red88</strain>
    </source>
</reference>
<evidence type="ECO:0000313" key="3">
    <source>
        <dbReference type="Proteomes" id="UP000324298"/>
    </source>
</evidence>
<dbReference type="RefSeq" id="WP_149309000.1">
    <property type="nucleotide sequence ID" value="NZ_SRSD01000010.1"/>
</dbReference>
<protein>
    <submittedName>
        <fullName evidence="2">Uncharacterized protein</fullName>
    </submittedName>
</protein>
<proteinExistence type="predicted"/>
<feature type="region of interest" description="Disordered" evidence="1">
    <location>
        <begin position="61"/>
        <end position="80"/>
    </location>
</feature>
<dbReference type="AlphaFoldDB" id="A0A5A9X938"/>
<organism evidence="2 3">
    <name type="scientific">Oryzomonas rubra</name>
    <dbReference type="NCBI Taxonomy" id="2509454"/>
    <lineage>
        <taxon>Bacteria</taxon>
        <taxon>Pseudomonadati</taxon>
        <taxon>Thermodesulfobacteriota</taxon>
        <taxon>Desulfuromonadia</taxon>
        <taxon>Geobacterales</taxon>
        <taxon>Geobacteraceae</taxon>
        <taxon>Oryzomonas</taxon>
    </lineage>
</organism>
<accession>A0A5A9X938</accession>
<dbReference type="EMBL" id="SRSD01000010">
    <property type="protein sequence ID" value="KAA0888719.1"/>
    <property type="molecule type" value="Genomic_DNA"/>
</dbReference>
<dbReference type="Proteomes" id="UP000324298">
    <property type="component" value="Unassembled WGS sequence"/>
</dbReference>
<evidence type="ECO:0000256" key="1">
    <source>
        <dbReference type="SAM" id="MobiDB-lite"/>
    </source>
</evidence>